<comment type="caution">
    <text evidence="1">The sequence shown here is derived from an EMBL/GenBank/DDBJ whole genome shotgun (WGS) entry which is preliminary data.</text>
</comment>
<evidence type="ECO:0000313" key="2">
    <source>
        <dbReference type="Proteomes" id="UP000439903"/>
    </source>
</evidence>
<dbReference type="EMBL" id="WTPW01001120">
    <property type="protein sequence ID" value="KAF0454753.1"/>
    <property type="molecule type" value="Genomic_DNA"/>
</dbReference>
<protein>
    <submittedName>
        <fullName evidence="1">Uncharacterized protein</fullName>
    </submittedName>
</protein>
<name>A0A8H3XFR3_GIGMA</name>
<keyword evidence="2" id="KW-1185">Reference proteome</keyword>
<dbReference type="AlphaFoldDB" id="A0A8H3XFR3"/>
<reference evidence="1 2" key="1">
    <citation type="journal article" date="2019" name="Environ. Microbiol.">
        <title>At the nexus of three kingdoms: the genome of the mycorrhizal fungus Gigaspora margarita provides insights into plant, endobacterial and fungal interactions.</title>
        <authorList>
            <person name="Venice F."/>
            <person name="Ghignone S."/>
            <person name="Salvioli di Fossalunga A."/>
            <person name="Amselem J."/>
            <person name="Novero M."/>
            <person name="Xianan X."/>
            <person name="Sedzielewska Toro K."/>
            <person name="Morin E."/>
            <person name="Lipzen A."/>
            <person name="Grigoriev I.V."/>
            <person name="Henrissat B."/>
            <person name="Martin F.M."/>
            <person name="Bonfante P."/>
        </authorList>
    </citation>
    <scope>NUCLEOTIDE SEQUENCE [LARGE SCALE GENOMIC DNA]</scope>
    <source>
        <strain evidence="1 2">BEG34</strain>
    </source>
</reference>
<gene>
    <name evidence="1" type="ORF">F8M41_001532</name>
</gene>
<dbReference type="Proteomes" id="UP000439903">
    <property type="component" value="Unassembled WGS sequence"/>
</dbReference>
<proteinExistence type="predicted"/>
<sequence length="270" mass="31493">MLKAYKINTQFSQTIFDYTNFLKVLNLYFLKCKIEECLIFQQCPSSFYNLLTFTIINLLIINFIESEATLQKLYSDFSVLDEIQPEICCFLEQNMQFLSRFQDLSISSISFKSNFNIESFATLLKILGKATTKLSTLNMEVPNYYDPQLFLSFICIINSQNQLKHFYMVNAYGFSENLHRIILALKSQKQSSQEGRIIGCKFTEVFKVLTNFENLEYLCVGGCKSSNNIELLKILEKNFYKIKTFEVFTNKEFDTLNIVQCIEKFGSLLQ</sequence>
<evidence type="ECO:0000313" key="1">
    <source>
        <dbReference type="EMBL" id="KAF0454753.1"/>
    </source>
</evidence>
<accession>A0A8H3XFR3</accession>
<organism evidence="1 2">
    <name type="scientific">Gigaspora margarita</name>
    <dbReference type="NCBI Taxonomy" id="4874"/>
    <lineage>
        <taxon>Eukaryota</taxon>
        <taxon>Fungi</taxon>
        <taxon>Fungi incertae sedis</taxon>
        <taxon>Mucoromycota</taxon>
        <taxon>Glomeromycotina</taxon>
        <taxon>Glomeromycetes</taxon>
        <taxon>Diversisporales</taxon>
        <taxon>Gigasporaceae</taxon>
        <taxon>Gigaspora</taxon>
    </lineage>
</organism>